<evidence type="ECO:0000259" key="14">
    <source>
        <dbReference type="PROSITE" id="PS50157"/>
    </source>
</evidence>
<dbReference type="FunFam" id="3.30.160.60:FF:002343">
    <property type="entry name" value="Zinc finger protein 33A"/>
    <property type="match status" value="1"/>
</dbReference>
<evidence type="ECO:0000256" key="8">
    <source>
        <dbReference type="ARBA" id="ARBA00023015"/>
    </source>
</evidence>
<evidence type="ECO:0000256" key="4">
    <source>
        <dbReference type="ARBA" id="ARBA00022723"/>
    </source>
</evidence>
<dbReference type="FunFam" id="3.30.160.60:FF:000624">
    <property type="entry name" value="zinc finger protein 697"/>
    <property type="match status" value="2"/>
</dbReference>
<keyword evidence="8" id="KW-0805">Transcription regulation</keyword>
<dbReference type="Gene3D" id="6.10.140.140">
    <property type="match status" value="1"/>
</dbReference>
<dbReference type="PANTHER" id="PTHR24393">
    <property type="entry name" value="ZINC FINGER PROTEIN"/>
    <property type="match status" value="1"/>
</dbReference>
<dbReference type="GO" id="GO:0001228">
    <property type="term" value="F:DNA-binding transcription activator activity, RNA polymerase II-specific"/>
    <property type="evidence" value="ECO:0007669"/>
    <property type="project" value="TreeGrafter"/>
</dbReference>
<evidence type="ECO:0000313" key="16">
    <source>
        <dbReference type="Proteomes" id="UP000515159"/>
    </source>
</evidence>
<dbReference type="SUPFAM" id="SSF109640">
    <property type="entry name" value="KRAB domain (Kruppel-associated box)"/>
    <property type="match status" value="1"/>
</dbReference>
<comment type="subcellular location">
    <subcellularLocation>
        <location evidence="2">Nucleus</location>
    </subcellularLocation>
</comment>
<dbReference type="Pfam" id="PF01352">
    <property type="entry name" value="KRAB"/>
    <property type="match status" value="1"/>
</dbReference>
<dbReference type="PROSITE" id="PS50157">
    <property type="entry name" value="ZINC_FINGER_C2H2_2"/>
    <property type="match status" value="8"/>
</dbReference>
<keyword evidence="6 12" id="KW-0863">Zinc-finger</keyword>
<feature type="region of interest" description="Disordered" evidence="13">
    <location>
        <begin position="188"/>
        <end position="213"/>
    </location>
</feature>
<evidence type="ECO:0000256" key="2">
    <source>
        <dbReference type="ARBA" id="ARBA00004123"/>
    </source>
</evidence>
<dbReference type="PROSITE" id="PS50805">
    <property type="entry name" value="KRAB"/>
    <property type="match status" value="1"/>
</dbReference>
<comment type="similarity">
    <text evidence="3">Belongs to the krueppel C2H2-type zinc-finger protein family.</text>
</comment>
<sequence length="492" mass="56169">MAEPVRAAPGAPPLPPSSEPGTLQSLWLALVRLGGRLQRLEGKIGSLEQRSGAQDGRISANCARLDALENKVRVTFENVALSFSQEGWGYLDGGPKDLYKEAMKENYENLRCLDTDHERINPNLLSSIKQEGNLNGQDPQKSGDGEVTHSYPADHEATLEENREEHPTLLELLPSQSRKVGLKLFQGSEEGEVSQSQQGFEPEQKNPAGDSCYGVTKCDRSDGQLTSIPERQRHLNTERPFQNSNSEQMTFAFCQREGRGKKSFLCDTCGRSFDRKYSLLLHQRTHSGEKPFSCSQCGKSFRQKSSLKFHHRIHTSEKPFPCTQCAKCFCHRESLRIHQKTHIENKPFKCTVCDKSFIYLSHLKGHQKKHLEEKPLKCTECDKSFVYLSHLKTHQRIHTGEKPFECTECNKSFNQLGHLKLHQKIHTGEKPFTCAQCGQNFINQAHLKRHQMVHTGEKPHSCSECNQSFTRVTYLKKHQRIHIDRQRRNKQI</sequence>
<feature type="region of interest" description="Disordered" evidence="13">
    <location>
        <begin position="1"/>
        <end position="20"/>
    </location>
</feature>
<feature type="compositionally biased region" description="Basic and acidic residues" evidence="13">
    <location>
        <begin position="141"/>
        <end position="150"/>
    </location>
</feature>
<dbReference type="GO" id="GO:0045595">
    <property type="term" value="P:regulation of cell differentiation"/>
    <property type="evidence" value="ECO:0007669"/>
    <property type="project" value="UniProtKB-ARBA"/>
</dbReference>
<feature type="domain" description="C2H2-type" evidence="14">
    <location>
        <begin position="460"/>
        <end position="487"/>
    </location>
</feature>
<dbReference type="KEGG" id="gsh:117354524"/>
<dbReference type="Pfam" id="PF00096">
    <property type="entry name" value="zf-C2H2"/>
    <property type="match status" value="8"/>
</dbReference>
<dbReference type="GO" id="GO:0000122">
    <property type="term" value="P:negative regulation of transcription by RNA polymerase II"/>
    <property type="evidence" value="ECO:0007669"/>
    <property type="project" value="UniProtKB-ARBA"/>
</dbReference>
<dbReference type="InParanoid" id="A0A6P8PW50"/>
<feature type="domain" description="C2H2-type" evidence="14">
    <location>
        <begin position="348"/>
        <end position="375"/>
    </location>
</feature>
<dbReference type="GO" id="GO:0005634">
    <property type="term" value="C:nucleus"/>
    <property type="evidence" value="ECO:0007669"/>
    <property type="project" value="UniProtKB-SubCell"/>
</dbReference>
<organism evidence="16 17">
    <name type="scientific">Geotrypetes seraphini</name>
    <name type="common">Gaboon caecilian</name>
    <name type="synonym">Caecilia seraphini</name>
    <dbReference type="NCBI Taxonomy" id="260995"/>
    <lineage>
        <taxon>Eukaryota</taxon>
        <taxon>Metazoa</taxon>
        <taxon>Chordata</taxon>
        <taxon>Craniata</taxon>
        <taxon>Vertebrata</taxon>
        <taxon>Euteleostomi</taxon>
        <taxon>Amphibia</taxon>
        <taxon>Gymnophiona</taxon>
        <taxon>Geotrypetes</taxon>
    </lineage>
</organism>
<evidence type="ECO:0000256" key="5">
    <source>
        <dbReference type="ARBA" id="ARBA00022737"/>
    </source>
</evidence>
<dbReference type="InterPro" id="IPR013087">
    <property type="entry name" value="Znf_C2H2_type"/>
</dbReference>
<dbReference type="InterPro" id="IPR001909">
    <property type="entry name" value="KRAB"/>
</dbReference>
<evidence type="ECO:0000259" key="15">
    <source>
        <dbReference type="PROSITE" id="PS50805"/>
    </source>
</evidence>
<dbReference type="InterPro" id="IPR036051">
    <property type="entry name" value="KRAB_dom_sf"/>
</dbReference>
<evidence type="ECO:0000256" key="10">
    <source>
        <dbReference type="ARBA" id="ARBA00023163"/>
    </source>
</evidence>
<dbReference type="PANTHER" id="PTHR24393:SF151">
    <property type="entry name" value="C2H2-TYPE DOMAIN-CONTAINING PROTEIN"/>
    <property type="match status" value="1"/>
</dbReference>
<dbReference type="FunFam" id="3.30.160.60:FF:000358">
    <property type="entry name" value="zinc finger protein 24"/>
    <property type="match status" value="1"/>
</dbReference>
<dbReference type="GeneID" id="117354524"/>
<feature type="compositionally biased region" description="Polar residues" evidence="13">
    <location>
        <begin position="128"/>
        <end position="140"/>
    </location>
</feature>
<evidence type="ECO:0000256" key="11">
    <source>
        <dbReference type="ARBA" id="ARBA00023242"/>
    </source>
</evidence>
<evidence type="ECO:0000256" key="1">
    <source>
        <dbReference type="ARBA" id="ARBA00003767"/>
    </source>
</evidence>
<protein>
    <submittedName>
        <fullName evidence="17">Gastrula zinc finger protein XlCGF57.1-like isoform X1</fullName>
    </submittedName>
</protein>
<feature type="domain" description="C2H2-type" evidence="14">
    <location>
        <begin position="320"/>
        <end position="347"/>
    </location>
</feature>
<keyword evidence="16" id="KW-1185">Reference proteome</keyword>
<feature type="region of interest" description="Disordered" evidence="13">
    <location>
        <begin position="128"/>
        <end position="150"/>
    </location>
</feature>
<dbReference type="InterPro" id="IPR036236">
    <property type="entry name" value="Znf_C2H2_sf"/>
</dbReference>
<keyword evidence="11" id="KW-0539">Nucleus</keyword>
<dbReference type="Proteomes" id="UP000515159">
    <property type="component" value="Chromosome 2"/>
</dbReference>
<feature type="domain" description="C2H2-type" evidence="14">
    <location>
        <begin position="376"/>
        <end position="403"/>
    </location>
</feature>
<dbReference type="GO" id="GO:0008270">
    <property type="term" value="F:zinc ion binding"/>
    <property type="evidence" value="ECO:0007669"/>
    <property type="project" value="UniProtKB-KW"/>
</dbReference>
<keyword evidence="10" id="KW-0804">Transcription</keyword>
<dbReference type="SMART" id="SM00349">
    <property type="entry name" value="KRAB"/>
    <property type="match status" value="1"/>
</dbReference>
<dbReference type="FunFam" id="3.30.160.60:FF:000478">
    <property type="entry name" value="Zinc finger protein 133"/>
    <property type="match status" value="1"/>
</dbReference>
<dbReference type="GO" id="GO:0000978">
    <property type="term" value="F:RNA polymerase II cis-regulatory region sequence-specific DNA binding"/>
    <property type="evidence" value="ECO:0007669"/>
    <property type="project" value="TreeGrafter"/>
</dbReference>
<reference evidence="17" key="1">
    <citation type="submission" date="2025-08" db="UniProtKB">
        <authorList>
            <consortium name="RefSeq"/>
        </authorList>
    </citation>
    <scope>IDENTIFICATION</scope>
</reference>
<accession>A0A6P8PW50</accession>
<keyword evidence="7" id="KW-0862">Zinc</keyword>
<dbReference type="FunFam" id="3.30.160.60:FF:000706">
    <property type="entry name" value="Zinc finger protein"/>
    <property type="match status" value="1"/>
</dbReference>
<evidence type="ECO:0000256" key="7">
    <source>
        <dbReference type="ARBA" id="ARBA00022833"/>
    </source>
</evidence>
<evidence type="ECO:0000256" key="12">
    <source>
        <dbReference type="PROSITE-ProRule" id="PRU00042"/>
    </source>
</evidence>
<proteinExistence type="inferred from homology"/>
<comment type="function">
    <text evidence="1">May be involved in transcriptional regulation.</text>
</comment>
<evidence type="ECO:0000256" key="9">
    <source>
        <dbReference type="ARBA" id="ARBA00023125"/>
    </source>
</evidence>
<dbReference type="AlphaFoldDB" id="A0A6P8PW50"/>
<evidence type="ECO:0000256" key="6">
    <source>
        <dbReference type="ARBA" id="ARBA00022771"/>
    </source>
</evidence>
<feature type="domain" description="C2H2-type" evidence="14">
    <location>
        <begin position="432"/>
        <end position="459"/>
    </location>
</feature>
<evidence type="ECO:0000256" key="13">
    <source>
        <dbReference type="SAM" id="MobiDB-lite"/>
    </source>
</evidence>
<dbReference type="OrthoDB" id="8117402at2759"/>
<feature type="domain" description="KRAB" evidence="15">
    <location>
        <begin position="74"/>
        <end position="147"/>
    </location>
</feature>
<evidence type="ECO:0000313" key="17">
    <source>
        <dbReference type="RefSeq" id="XP_033788089.1"/>
    </source>
</evidence>
<dbReference type="CDD" id="cd07765">
    <property type="entry name" value="KRAB_A-box"/>
    <property type="match status" value="1"/>
</dbReference>
<dbReference type="SUPFAM" id="SSF57667">
    <property type="entry name" value="beta-beta-alpha zinc fingers"/>
    <property type="match status" value="4"/>
</dbReference>
<dbReference type="FunFam" id="3.30.160.60:FF:000912">
    <property type="entry name" value="Zinc finger protein 660"/>
    <property type="match status" value="1"/>
</dbReference>
<keyword evidence="4" id="KW-0479">Metal-binding</keyword>
<keyword evidence="5" id="KW-0677">Repeat</keyword>
<dbReference type="FunFam" id="3.30.160.60:FF:001480">
    <property type="entry name" value="Si:cabz01071911.3"/>
    <property type="match status" value="1"/>
</dbReference>
<keyword evidence="9" id="KW-0238">DNA-binding</keyword>
<dbReference type="SMART" id="SM00355">
    <property type="entry name" value="ZnF_C2H2"/>
    <property type="match status" value="8"/>
</dbReference>
<evidence type="ECO:0000256" key="3">
    <source>
        <dbReference type="ARBA" id="ARBA00006991"/>
    </source>
</evidence>
<name>A0A6P8PW50_GEOSA</name>
<feature type="domain" description="C2H2-type" evidence="14">
    <location>
        <begin position="292"/>
        <end position="319"/>
    </location>
</feature>
<feature type="domain" description="C2H2-type" evidence="14">
    <location>
        <begin position="264"/>
        <end position="291"/>
    </location>
</feature>
<feature type="domain" description="C2H2-type" evidence="14">
    <location>
        <begin position="404"/>
        <end position="431"/>
    </location>
</feature>
<dbReference type="PROSITE" id="PS00028">
    <property type="entry name" value="ZINC_FINGER_C2H2_1"/>
    <property type="match status" value="8"/>
</dbReference>
<dbReference type="RefSeq" id="XP_033788089.1">
    <property type="nucleotide sequence ID" value="XM_033932198.1"/>
</dbReference>
<dbReference type="Gene3D" id="3.30.160.60">
    <property type="entry name" value="Classic Zinc Finger"/>
    <property type="match status" value="8"/>
</dbReference>
<gene>
    <name evidence="17" type="primary">LOC117354524</name>
</gene>